<gene>
    <name evidence="2" type="ORF">LF1_46220</name>
</gene>
<keyword evidence="3" id="KW-1185">Reference proteome</keyword>
<dbReference type="EMBL" id="VRLW01000001">
    <property type="protein sequence ID" value="KAA1262061.1"/>
    <property type="molecule type" value="Genomic_DNA"/>
</dbReference>
<accession>A0A5B1CP85</accession>
<evidence type="ECO:0000313" key="2">
    <source>
        <dbReference type="EMBL" id="KAA1262061.1"/>
    </source>
</evidence>
<dbReference type="Proteomes" id="UP000322699">
    <property type="component" value="Unassembled WGS sequence"/>
</dbReference>
<reference evidence="2 3" key="1">
    <citation type="submission" date="2019-08" db="EMBL/GenBank/DDBJ databases">
        <title>Deep-cultivation of Planctomycetes and their phenomic and genomic characterization uncovers novel biology.</title>
        <authorList>
            <person name="Wiegand S."/>
            <person name="Jogler M."/>
            <person name="Boedeker C."/>
            <person name="Pinto D."/>
            <person name="Vollmers J."/>
            <person name="Rivas-Marin E."/>
            <person name="Kohn T."/>
            <person name="Peeters S.H."/>
            <person name="Heuer A."/>
            <person name="Rast P."/>
            <person name="Oberbeckmann S."/>
            <person name="Bunk B."/>
            <person name="Jeske O."/>
            <person name="Meyerdierks A."/>
            <person name="Storesund J.E."/>
            <person name="Kallscheuer N."/>
            <person name="Luecker S."/>
            <person name="Lage O.M."/>
            <person name="Pohl T."/>
            <person name="Merkel B.J."/>
            <person name="Hornburger P."/>
            <person name="Mueller R.-W."/>
            <person name="Bruemmer F."/>
            <person name="Labrenz M."/>
            <person name="Spormann A.M."/>
            <person name="Op Den Camp H."/>
            <person name="Overmann J."/>
            <person name="Amann R."/>
            <person name="Jetten M.S.M."/>
            <person name="Mascher T."/>
            <person name="Medema M.H."/>
            <person name="Devos D.P."/>
            <person name="Kaster A.-K."/>
            <person name="Ovreas L."/>
            <person name="Rohde M."/>
            <person name="Galperin M.Y."/>
            <person name="Jogler C."/>
        </authorList>
    </citation>
    <scope>NUCLEOTIDE SEQUENCE [LARGE SCALE GENOMIC DNA]</scope>
    <source>
        <strain evidence="2 3">LF1</strain>
    </source>
</reference>
<organism evidence="2 3">
    <name type="scientific">Rubripirellula obstinata</name>
    <dbReference type="NCBI Taxonomy" id="406547"/>
    <lineage>
        <taxon>Bacteria</taxon>
        <taxon>Pseudomonadati</taxon>
        <taxon>Planctomycetota</taxon>
        <taxon>Planctomycetia</taxon>
        <taxon>Pirellulales</taxon>
        <taxon>Pirellulaceae</taxon>
        <taxon>Rubripirellula</taxon>
    </lineage>
</organism>
<sequence>MSSRLIAMPEQISFANRRLIGVAVTAIAIMLSLALVWLIDIRLGHASVFSGSVLLACLLGLMLIGVRRRLPILPLGKVSTWTQVHLYVGFFSSAIYWMHVPAIVGDGVLECSLSIVFLVVTISGYYGLYASRTLPKRLTAVEGQHRFDRIQWHRDQISSSARELLDGLSEASAVRVLGNFYTKYLFPFFETRPSLTYLMVPNGIRRRRLTNGLKELDRYLEDEGRASAGKLIALVRHRDDLDYQLAIQLRLRVWLVVHGTMSTVLLVASIVHAFVALRHLG</sequence>
<comment type="caution">
    <text evidence="2">The sequence shown here is derived from an EMBL/GenBank/DDBJ whole genome shotgun (WGS) entry which is preliminary data.</text>
</comment>
<keyword evidence="1" id="KW-0812">Transmembrane</keyword>
<feature type="transmembrane region" description="Helical" evidence="1">
    <location>
        <begin position="45"/>
        <end position="66"/>
    </location>
</feature>
<evidence type="ECO:0008006" key="4">
    <source>
        <dbReference type="Google" id="ProtNLM"/>
    </source>
</evidence>
<dbReference type="OrthoDB" id="8480418at2"/>
<name>A0A5B1CP85_9BACT</name>
<feature type="transmembrane region" description="Helical" evidence="1">
    <location>
        <begin position="78"/>
        <end position="97"/>
    </location>
</feature>
<keyword evidence="1" id="KW-0472">Membrane</keyword>
<dbReference type="RefSeq" id="WP_084422515.1">
    <property type="nucleotide sequence ID" value="NZ_LWSK01000028.1"/>
</dbReference>
<feature type="transmembrane region" description="Helical" evidence="1">
    <location>
        <begin position="253"/>
        <end position="275"/>
    </location>
</feature>
<evidence type="ECO:0000256" key="1">
    <source>
        <dbReference type="SAM" id="Phobius"/>
    </source>
</evidence>
<keyword evidence="1" id="KW-1133">Transmembrane helix</keyword>
<proteinExistence type="predicted"/>
<dbReference type="AlphaFoldDB" id="A0A5B1CP85"/>
<protein>
    <recommendedName>
        <fullName evidence="4">Ferric reductase like transmembrane component</fullName>
    </recommendedName>
</protein>
<feature type="transmembrane region" description="Helical" evidence="1">
    <location>
        <begin position="20"/>
        <end position="39"/>
    </location>
</feature>
<feature type="transmembrane region" description="Helical" evidence="1">
    <location>
        <begin position="103"/>
        <end position="128"/>
    </location>
</feature>
<evidence type="ECO:0000313" key="3">
    <source>
        <dbReference type="Proteomes" id="UP000322699"/>
    </source>
</evidence>